<evidence type="ECO:0000313" key="3">
    <source>
        <dbReference type="Proteomes" id="UP001497382"/>
    </source>
</evidence>
<organism evidence="2 3">
    <name type="scientific">Larinioides sclopetarius</name>
    <dbReference type="NCBI Taxonomy" id="280406"/>
    <lineage>
        <taxon>Eukaryota</taxon>
        <taxon>Metazoa</taxon>
        <taxon>Ecdysozoa</taxon>
        <taxon>Arthropoda</taxon>
        <taxon>Chelicerata</taxon>
        <taxon>Arachnida</taxon>
        <taxon>Araneae</taxon>
        <taxon>Araneomorphae</taxon>
        <taxon>Entelegynae</taxon>
        <taxon>Araneoidea</taxon>
        <taxon>Araneidae</taxon>
        <taxon>Larinioides</taxon>
    </lineage>
</organism>
<feature type="signal peptide" evidence="1">
    <location>
        <begin position="1"/>
        <end position="18"/>
    </location>
</feature>
<accession>A0AAV2AM60</accession>
<sequence>MKYLGFLVIFALFASAYAAVGMMEYFEHIIAVGCTKTPSSAATLLTKICGSCLRYSIDVRKIDRGECANLQGFNS</sequence>
<dbReference type="EMBL" id="CAXIEN010000187">
    <property type="protein sequence ID" value="CAL1285024.1"/>
    <property type="molecule type" value="Genomic_DNA"/>
</dbReference>
<dbReference type="Proteomes" id="UP001497382">
    <property type="component" value="Unassembled WGS sequence"/>
</dbReference>
<proteinExistence type="predicted"/>
<evidence type="ECO:0000256" key="1">
    <source>
        <dbReference type="SAM" id="SignalP"/>
    </source>
</evidence>
<dbReference type="AlphaFoldDB" id="A0AAV2AM60"/>
<reference evidence="2 3" key="1">
    <citation type="submission" date="2024-04" db="EMBL/GenBank/DDBJ databases">
        <authorList>
            <person name="Rising A."/>
            <person name="Reimegard J."/>
            <person name="Sonavane S."/>
            <person name="Akerstrom W."/>
            <person name="Nylinder S."/>
            <person name="Hedman E."/>
            <person name="Kallberg Y."/>
        </authorList>
    </citation>
    <scope>NUCLEOTIDE SEQUENCE [LARGE SCALE GENOMIC DNA]</scope>
</reference>
<feature type="chain" id="PRO_5043830623" evidence="1">
    <location>
        <begin position="19"/>
        <end position="75"/>
    </location>
</feature>
<gene>
    <name evidence="2" type="ORF">LARSCL_LOCUS13475</name>
</gene>
<keyword evidence="3" id="KW-1185">Reference proteome</keyword>
<protein>
    <submittedName>
        <fullName evidence="2">Uncharacterized protein</fullName>
    </submittedName>
</protein>
<name>A0AAV2AM60_9ARAC</name>
<comment type="caution">
    <text evidence="2">The sequence shown here is derived from an EMBL/GenBank/DDBJ whole genome shotgun (WGS) entry which is preliminary data.</text>
</comment>
<evidence type="ECO:0000313" key="2">
    <source>
        <dbReference type="EMBL" id="CAL1285024.1"/>
    </source>
</evidence>
<keyword evidence="1" id="KW-0732">Signal</keyword>